<name>A0A8H5B0Y8_9AGAR</name>
<sequence>MPLHPRALPARTTGPLANGRWCMRQRIVRVVRVMVFEFGRRVVARVVRRVVVYMQQQRGVCVRVARMGRVRRVGVFLISCVENLPFILSKAAPSDELATFLTRKFLQVQKESFDYTDEDNVEPFFMAIIIYLFSSTMTTNYCPTAAATTSFSALFTLHWVCSLAFHALEKDWAVTSTFDSQLPECRSEPSSLDHHSHPPSHPLESWSLLFITSLPPISRRSEAPF</sequence>
<dbReference type="Proteomes" id="UP000567179">
    <property type="component" value="Unassembled WGS sequence"/>
</dbReference>
<organism evidence="1 2">
    <name type="scientific">Psilocybe cf. subviscida</name>
    <dbReference type="NCBI Taxonomy" id="2480587"/>
    <lineage>
        <taxon>Eukaryota</taxon>
        <taxon>Fungi</taxon>
        <taxon>Dikarya</taxon>
        <taxon>Basidiomycota</taxon>
        <taxon>Agaricomycotina</taxon>
        <taxon>Agaricomycetes</taxon>
        <taxon>Agaricomycetidae</taxon>
        <taxon>Agaricales</taxon>
        <taxon>Agaricineae</taxon>
        <taxon>Strophariaceae</taxon>
        <taxon>Psilocybe</taxon>
    </lineage>
</organism>
<comment type="caution">
    <text evidence="1">The sequence shown here is derived from an EMBL/GenBank/DDBJ whole genome shotgun (WGS) entry which is preliminary data.</text>
</comment>
<dbReference type="EMBL" id="JAACJJ010000047">
    <property type="protein sequence ID" value="KAF5313747.1"/>
    <property type="molecule type" value="Genomic_DNA"/>
</dbReference>
<gene>
    <name evidence="1" type="ORF">D9619_013697</name>
</gene>
<evidence type="ECO:0000313" key="1">
    <source>
        <dbReference type="EMBL" id="KAF5313747.1"/>
    </source>
</evidence>
<keyword evidence="2" id="KW-1185">Reference proteome</keyword>
<reference evidence="1 2" key="1">
    <citation type="journal article" date="2020" name="ISME J.">
        <title>Uncovering the hidden diversity of litter-decomposition mechanisms in mushroom-forming fungi.</title>
        <authorList>
            <person name="Floudas D."/>
            <person name="Bentzer J."/>
            <person name="Ahren D."/>
            <person name="Johansson T."/>
            <person name="Persson P."/>
            <person name="Tunlid A."/>
        </authorList>
    </citation>
    <scope>NUCLEOTIDE SEQUENCE [LARGE SCALE GENOMIC DNA]</scope>
    <source>
        <strain evidence="1 2">CBS 101986</strain>
    </source>
</reference>
<accession>A0A8H5B0Y8</accession>
<proteinExistence type="predicted"/>
<protein>
    <submittedName>
        <fullName evidence="1">Uncharacterized protein</fullName>
    </submittedName>
</protein>
<dbReference type="AlphaFoldDB" id="A0A8H5B0Y8"/>
<evidence type="ECO:0000313" key="2">
    <source>
        <dbReference type="Proteomes" id="UP000567179"/>
    </source>
</evidence>